<comment type="caution">
    <text evidence="8">The sequence shown here is derived from an EMBL/GenBank/DDBJ whole genome shotgun (WGS) entry which is preliminary data.</text>
</comment>
<evidence type="ECO:0000256" key="5">
    <source>
        <dbReference type="ARBA" id="ARBA00023237"/>
    </source>
</evidence>
<dbReference type="AlphaFoldDB" id="A0A412GRF3"/>
<evidence type="ECO:0000313" key="8">
    <source>
        <dbReference type="EMBL" id="RGR97381.1"/>
    </source>
</evidence>
<feature type="signal peptide" evidence="6">
    <location>
        <begin position="1"/>
        <end position="21"/>
    </location>
</feature>
<sequence length="777" mass="89321">MKKYKIYHILTLLLAAMMAVSCSTTKHLPEGETLYLGLKKVTINNEDKSKAGQKALAEAEGAISIAPNNAIVVKPNIRFPIPFGLWIYNRFERYEKGFGKWIFKKLAAKPVYVSTVNPETRIKVASNLLHDYGYFDGKVTYRVDSTRNPRAVKLSYDIDMGNPYYIDTVTYEGFRPQTDSLIHAHFDEGLIHSGDNFDVTVLNQERQRLIDLFRDNGYYYARNEFITFLADTIMRKGYVKLKIVPRQSIPEEALRTYHIGHTSVYLTGYNGEQPDDSLKLRNFTIYYSGKKPGIRYGVLRKRFLYRKGEVYSQTRQNYTQEALARLGVFKFSEFQYTPRTGAEKDTLDVRVNAMFDLPYNSELELNVTTKSTKQTGPGAIFNLSRKNFRRMGASLNLELKGSYEWQTSSTVDGDKSVMNSYELGAALSLEFPRLVLPWVRDRIDPFRFPSQTNFKIYAEQVNRARYFKMLSFGGTVSYSFRPSRSMKHTVTPLHLAFNHLQHRTATFDSIAQANPMLFHSLDDQFIPSVTYTFTYDDSWRHRRMRIWWENSFSSAGNVTSLIYAAFGKSLKEREKKFLGTPFAQFLKFSSEIRPLYYINDKQQIAGRLMAGVIWAYGNKTIAPYNEQFYVGGANSIRAFTVRSIGPGRFHPAENAAYSYVDETGDIKLEANLEYRFRIFSNLFGGNLNGALFLDAGNVWLMRKDEARPDAQFTFNKFFDNIALGTGLGIRYDLSFLVLRLDWGVALHVPYETGISKYYNIPNFKDGMGIHFAIGYPF</sequence>
<evidence type="ECO:0000256" key="4">
    <source>
        <dbReference type="ARBA" id="ARBA00023136"/>
    </source>
</evidence>
<dbReference type="EMBL" id="QRUU01000023">
    <property type="protein sequence ID" value="RGR97381.1"/>
    <property type="molecule type" value="Genomic_DNA"/>
</dbReference>
<keyword evidence="3 6" id="KW-0732">Signal</keyword>
<evidence type="ECO:0000313" key="9">
    <source>
        <dbReference type="Proteomes" id="UP000285864"/>
    </source>
</evidence>
<dbReference type="RefSeq" id="WP_118484104.1">
    <property type="nucleotide sequence ID" value="NZ_QRUU01000023.1"/>
</dbReference>
<keyword evidence="9" id="KW-1185">Reference proteome</keyword>
<keyword evidence="5" id="KW-0998">Cell outer membrane</keyword>
<gene>
    <name evidence="8" type="ORF">DWY20_06940</name>
</gene>
<dbReference type="PROSITE" id="PS51257">
    <property type="entry name" value="PROKAR_LIPOPROTEIN"/>
    <property type="match status" value="1"/>
</dbReference>
<proteinExistence type="predicted"/>
<protein>
    <recommendedName>
        <fullName evidence="7">Bacterial surface antigen (D15) domain-containing protein</fullName>
    </recommendedName>
</protein>
<accession>A0A412GRF3</accession>
<evidence type="ECO:0000256" key="2">
    <source>
        <dbReference type="ARBA" id="ARBA00022692"/>
    </source>
</evidence>
<dbReference type="GO" id="GO:0019867">
    <property type="term" value="C:outer membrane"/>
    <property type="evidence" value="ECO:0007669"/>
    <property type="project" value="InterPro"/>
</dbReference>
<feature type="chain" id="PRO_5019125027" description="Bacterial surface antigen (D15) domain-containing protein" evidence="6">
    <location>
        <begin position="22"/>
        <end position="777"/>
    </location>
</feature>
<dbReference type="PANTHER" id="PTHR12815:SF47">
    <property type="entry name" value="TRANSLOCATION AND ASSEMBLY MODULE SUBUNIT TAMA"/>
    <property type="match status" value="1"/>
</dbReference>
<keyword evidence="4" id="KW-0472">Membrane</keyword>
<dbReference type="Pfam" id="PF01103">
    <property type="entry name" value="Omp85"/>
    <property type="match status" value="1"/>
</dbReference>
<dbReference type="InterPro" id="IPR039910">
    <property type="entry name" value="D15-like"/>
</dbReference>
<evidence type="ECO:0000259" key="7">
    <source>
        <dbReference type="Pfam" id="PF01103"/>
    </source>
</evidence>
<dbReference type="Gene3D" id="2.40.160.50">
    <property type="entry name" value="membrane protein fhac: a member of the omp85/tpsb transporter family"/>
    <property type="match status" value="1"/>
</dbReference>
<name>A0A412GRF3_9BACT</name>
<evidence type="ECO:0000256" key="6">
    <source>
        <dbReference type="SAM" id="SignalP"/>
    </source>
</evidence>
<comment type="subcellular location">
    <subcellularLocation>
        <location evidence="1">Membrane</location>
    </subcellularLocation>
</comment>
<organism evidence="8 9">
    <name type="scientific">Phocaeicola coprocola</name>
    <dbReference type="NCBI Taxonomy" id="310298"/>
    <lineage>
        <taxon>Bacteria</taxon>
        <taxon>Pseudomonadati</taxon>
        <taxon>Bacteroidota</taxon>
        <taxon>Bacteroidia</taxon>
        <taxon>Bacteroidales</taxon>
        <taxon>Bacteroidaceae</taxon>
        <taxon>Phocaeicola</taxon>
    </lineage>
</organism>
<reference evidence="8 9" key="1">
    <citation type="submission" date="2018-08" db="EMBL/GenBank/DDBJ databases">
        <title>A genome reference for cultivated species of the human gut microbiota.</title>
        <authorList>
            <person name="Zou Y."/>
            <person name="Xue W."/>
            <person name="Luo G."/>
        </authorList>
    </citation>
    <scope>NUCLEOTIDE SEQUENCE [LARGE SCALE GENOMIC DNA]</scope>
    <source>
        <strain evidence="8 9">AF24-2</strain>
    </source>
</reference>
<evidence type="ECO:0000256" key="1">
    <source>
        <dbReference type="ARBA" id="ARBA00004370"/>
    </source>
</evidence>
<dbReference type="InterPro" id="IPR000184">
    <property type="entry name" value="Bac_surfAg_D15"/>
</dbReference>
<dbReference type="Gene3D" id="3.10.20.310">
    <property type="entry name" value="membrane protein fhac"/>
    <property type="match status" value="1"/>
</dbReference>
<keyword evidence="2" id="KW-0812">Transmembrane</keyword>
<evidence type="ECO:0000256" key="3">
    <source>
        <dbReference type="ARBA" id="ARBA00022729"/>
    </source>
</evidence>
<feature type="domain" description="Bacterial surface antigen (D15)" evidence="7">
    <location>
        <begin position="442"/>
        <end position="774"/>
    </location>
</feature>
<dbReference type="PANTHER" id="PTHR12815">
    <property type="entry name" value="SORTING AND ASSEMBLY MACHINERY SAMM50 PROTEIN FAMILY MEMBER"/>
    <property type="match status" value="1"/>
</dbReference>
<dbReference type="Proteomes" id="UP000285864">
    <property type="component" value="Unassembled WGS sequence"/>
</dbReference>